<dbReference type="AlphaFoldDB" id="A0AAV4JHV1"/>
<keyword evidence="2" id="KW-0863">Zinc-finger</keyword>
<dbReference type="InterPro" id="IPR011124">
    <property type="entry name" value="Znf_CW"/>
</dbReference>
<evidence type="ECO:0000256" key="5">
    <source>
        <dbReference type="SAM" id="MobiDB-lite"/>
    </source>
</evidence>
<protein>
    <submittedName>
        <fullName evidence="7">MORC family CW-type zinc finger protein 3</fullName>
    </submittedName>
</protein>
<gene>
    <name evidence="7" type="ORF">ElyMa_005082700</name>
</gene>
<keyword evidence="1" id="KW-0479">Metal-binding</keyword>
<evidence type="ECO:0000256" key="1">
    <source>
        <dbReference type="ARBA" id="ARBA00022723"/>
    </source>
</evidence>
<evidence type="ECO:0000313" key="7">
    <source>
        <dbReference type="EMBL" id="GFS21448.1"/>
    </source>
</evidence>
<dbReference type="Gene3D" id="3.30.40.100">
    <property type="match status" value="1"/>
</dbReference>
<dbReference type="InterPro" id="IPR042778">
    <property type="entry name" value="ZCWPW1/ZCWPW2"/>
</dbReference>
<organism evidence="7 8">
    <name type="scientific">Elysia marginata</name>
    <dbReference type="NCBI Taxonomy" id="1093978"/>
    <lineage>
        <taxon>Eukaryota</taxon>
        <taxon>Metazoa</taxon>
        <taxon>Spiralia</taxon>
        <taxon>Lophotrochozoa</taxon>
        <taxon>Mollusca</taxon>
        <taxon>Gastropoda</taxon>
        <taxon>Heterobranchia</taxon>
        <taxon>Euthyneura</taxon>
        <taxon>Panpulmonata</taxon>
        <taxon>Sacoglossa</taxon>
        <taxon>Placobranchoidea</taxon>
        <taxon>Plakobranchidae</taxon>
        <taxon>Elysia</taxon>
    </lineage>
</organism>
<dbReference type="Pfam" id="PF07496">
    <property type="entry name" value="zf-CW"/>
    <property type="match status" value="1"/>
</dbReference>
<dbReference type="EMBL" id="BMAT01010167">
    <property type="protein sequence ID" value="GFS21448.1"/>
    <property type="molecule type" value="Genomic_DNA"/>
</dbReference>
<evidence type="ECO:0000256" key="4">
    <source>
        <dbReference type="SAM" id="Coils"/>
    </source>
</evidence>
<feature type="coiled-coil region" evidence="4">
    <location>
        <begin position="379"/>
        <end position="432"/>
    </location>
</feature>
<accession>A0AAV4JHV1</accession>
<keyword evidence="4" id="KW-0175">Coiled coil</keyword>
<dbReference type="PROSITE" id="PS51050">
    <property type="entry name" value="ZF_CW"/>
    <property type="match status" value="1"/>
</dbReference>
<dbReference type="GO" id="GO:0008270">
    <property type="term" value="F:zinc ion binding"/>
    <property type="evidence" value="ECO:0007669"/>
    <property type="project" value="UniProtKB-KW"/>
</dbReference>
<evidence type="ECO:0000256" key="2">
    <source>
        <dbReference type="ARBA" id="ARBA00022771"/>
    </source>
</evidence>
<comment type="caution">
    <text evidence="7">The sequence shown here is derived from an EMBL/GenBank/DDBJ whole genome shotgun (WGS) entry which is preliminary data.</text>
</comment>
<evidence type="ECO:0000313" key="8">
    <source>
        <dbReference type="Proteomes" id="UP000762676"/>
    </source>
</evidence>
<dbReference type="PANTHER" id="PTHR15999:SF2">
    <property type="entry name" value="ZINC FINGER CW-TYPE PWWP DOMAIN PROTEIN 1"/>
    <property type="match status" value="1"/>
</dbReference>
<dbReference type="Proteomes" id="UP000762676">
    <property type="component" value="Unassembled WGS sequence"/>
</dbReference>
<dbReference type="PANTHER" id="PTHR15999">
    <property type="entry name" value="ZINC FINGER CW-TYPE PWWP DOMAIN PROTEIN 1"/>
    <property type="match status" value="1"/>
</dbReference>
<feature type="region of interest" description="Disordered" evidence="5">
    <location>
        <begin position="104"/>
        <end position="155"/>
    </location>
</feature>
<sequence>MDETKTPAPSGPSTSKTPKVWHWVLCDLCNKSRRLPDNIDPESLPEKWYCRFNPDVTHNRCDVPEESEDEDEAIKSTKLLKKRNGHLKKRAAEGVKSMVKLKNKKPCVSKTQPRRDQTTAVQTRRRSGPLKVSSIFTSPSRESSKQIENDDNSLIDLTGDNETFEVPASIIIKSDPDTDGTSVAHNVFSEKVLRHSAAKSSNQHSSNLEANQGLTNIDESSDNSSLFLVWASKSSAQNMNSKSTNEGPSKNVFHENNNKMLNGEGIMTDAGEEMITEEIRDIEVDENDVEDLQHNFGSLHALNSSSENDITDQSIQEFSEPNCNVGDSIDTANKNSLEIYENNVNNQMGAQKLSNFENIIPSLRNQKEKDATDFQIEIIDSLKSTLAETVETLRKLRRNVYLLLRYLAPDRNLGAEENIDNLLEDMLRNKEEEMSQSQLQSDESEG</sequence>
<keyword evidence="8" id="KW-1185">Reference proteome</keyword>
<feature type="compositionally biased region" description="Polar residues" evidence="5">
    <location>
        <begin position="198"/>
        <end position="217"/>
    </location>
</feature>
<proteinExistence type="predicted"/>
<dbReference type="GO" id="GO:0005634">
    <property type="term" value="C:nucleus"/>
    <property type="evidence" value="ECO:0007669"/>
    <property type="project" value="TreeGrafter"/>
</dbReference>
<keyword evidence="3" id="KW-0862">Zinc</keyword>
<feature type="region of interest" description="Disordered" evidence="5">
    <location>
        <begin position="196"/>
        <end position="217"/>
    </location>
</feature>
<name>A0AAV4JHV1_9GAST</name>
<evidence type="ECO:0000259" key="6">
    <source>
        <dbReference type="PROSITE" id="PS51050"/>
    </source>
</evidence>
<evidence type="ECO:0000256" key="3">
    <source>
        <dbReference type="ARBA" id="ARBA00022833"/>
    </source>
</evidence>
<feature type="domain" description="CW-type" evidence="6">
    <location>
        <begin position="17"/>
        <end position="69"/>
    </location>
</feature>
<reference evidence="7 8" key="1">
    <citation type="journal article" date="2021" name="Elife">
        <title>Chloroplast acquisition without the gene transfer in kleptoplastic sea slugs, Plakobranchus ocellatus.</title>
        <authorList>
            <person name="Maeda T."/>
            <person name="Takahashi S."/>
            <person name="Yoshida T."/>
            <person name="Shimamura S."/>
            <person name="Takaki Y."/>
            <person name="Nagai Y."/>
            <person name="Toyoda A."/>
            <person name="Suzuki Y."/>
            <person name="Arimoto A."/>
            <person name="Ishii H."/>
            <person name="Satoh N."/>
            <person name="Nishiyama T."/>
            <person name="Hasebe M."/>
            <person name="Maruyama T."/>
            <person name="Minagawa J."/>
            <person name="Obokata J."/>
            <person name="Shigenobu S."/>
        </authorList>
    </citation>
    <scope>NUCLEOTIDE SEQUENCE [LARGE SCALE GENOMIC DNA]</scope>
</reference>